<evidence type="ECO:0000259" key="2">
    <source>
        <dbReference type="PROSITE" id="PS51819"/>
    </source>
</evidence>
<gene>
    <name evidence="3" type="ORF">HNQ58_000751</name>
</gene>
<dbReference type="CDD" id="cd07246">
    <property type="entry name" value="VOC_like"/>
    <property type="match status" value="1"/>
</dbReference>
<dbReference type="Proteomes" id="UP000519004">
    <property type="component" value="Unassembled WGS sequence"/>
</dbReference>
<dbReference type="InterPro" id="IPR037523">
    <property type="entry name" value="VOC_core"/>
</dbReference>
<protein>
    <submittedName>
        <fullName evidence="3">Putative glyoxalase superfamily protein PhnB</fullName>
    </submittedName>
</protein>
<accession>A0A7W7XYP2</accession>
<dbReference type="PANTHER" id="PTHR34109">
    <property type="entry name" value="BNAUNNG04460D PROTEIN-RELATED"/>
    <property type="match status" value="1"/>
</dbReference>
<dbReference type="SUPFAM" id="SSF54593">
    <property type="entry name" value="Glyoxalase/Bleomycin resistance protein/Dihydroxybiphenyl dioxygenase"/>
    <property type="match status" value="1"/>
</dbReference>
<proteinExistence type="predicted"/>
<evidence type="ECO:0000256" key="1">
    <source>
        <dbReference type="SAM" id="MobiDB-lite"/>
    </source>
</evidence>
<feature type="domain" description="VOC" evidence="2">
    <location>
        <begin position="9"/>
        <end position="126"/>
    </location>
</feature>
<dbReference type="AlphaFoldDB" id="A0A7W7XYP2"/>
<keyword evidence="4" id="KW-1185">Reference proteome</keyword>
<organism evidence="3 4">
    <name type="scientific">Rehaibacterium terrae</name>
    <dbReference type="NCBI Taxonomy" id="1341696"/>
    <lineage>
        <taxon>Bacteria</taxon>
        <taxon>Pseudomonadati</taxon>
        <taxon>Pseudomonadota</taxon>
        <taxon>Gammaproteobacteria</taxon>
        <taxon>Lysobacterales</taxon>
        <taxon>Lysobacteraceae</taxon>
        <taxon>Rehaibacterium</taxon>
    </lineage>
</organism>
<dbReference type="RefSeq" id="WP_221301134.1">
    <property type="nucleotide sequence ID" value="NZ_JACHHX010000004.1"/>
</dbReference>
<dbReference type="Gene3D" id="3.30.720.120">
    <property type="match status" value="1"/>
</dbReference>
<name>A0A7W7XYP2_9GAMM</name>
<feature type="compositionally biased region" description="Basic and acidic residues" evidence="1">
    <location>
        <begin position="101"/>
        <end position="113"/>
    </location>
</feature>
<evidence type="ECO:0000313" key="4">
    <source>
        <dbReference type="Proteomes" id="UP000519004"/>
    </source>
</evidence>
<sequence>MSIPQKPAGYSAVSPYLIVDGAAASIDFLKQVFDAVELRRFPDAEGRLLHSEVRIDDSVLMIADCVPEWPAVPAHVHVYVRDVDATYRRALDAGATPLQAPEKKQDEDKRGGFRDARGTTWWIATRVE</sequence>
<dbReference type="PROSITE" id="PS51819">
    <property type="entry name" value="VOC"/>
    <property type="match status" value="1"/>
</dbReference>
<evidence type="ECO:0000313" key="3">
    <source>
        <dbReference type="EMBL" id="MBB5014874.1"/>
    </source>
</evidence>
<dbReference type="Pfam" id="PF00903">
    <property type="entry name" value="Glyoxalase"/>
    <property type="match status" value="1"/>
</dbReference>
<comment type="caution">
    <text evidence="3">The sequence shown here is derived from an EMBL/GenBank/DDBJ whole genome shotgun (WGS) entry which is preliminary data.</text>
</comment>
<dbReference type="Gene3D" id="3.30.720.110">
    <property type="match status" value="1"/>
</dbReference>
<reference evidence="3 4" key="1">
    <citation type="submission" date="2020-08" db="EMBL/GenBank/DDBJ databases">
        <title>Genomic Encyclopedia of Type Strains, Phase IV (KMG-IV): sequencing the most valuable type-strain genomes for metagenomic binning, comparative biology and taxonomic classification.</title>
        <authorList>
            <person name="Goeker M."/>
        </authorList>
    </citation>
    <scope>NUCLEOTIDE SEQUENCE [LARGE SCALE GENOMIC DNA]</scope>
    <source>
        <strain evidence="3 4">DSM 25897</strain>
    </source>
</reference>
<dbReference type="InterPro" id="IPR004360">
    <property type="entry name" value="Glyas_Fos-R_dOase_dom"/>
</dbReference>
<dbReference type="InterPro" id="IPR029068">
    <property type="entry name" value="Glyas_Bleomycin-R_OHBP_Dase"/>
</dbReference>
<dbReference type="EMBL" id="JACHHX010000004">
    <property type="protein sequence ID" value="MBB5014874.1"/>
    <property type="molecule type" value="Genomic_DNA"/>
</dbReference>
<feature type="region of interest" description="Disordered" evidence="1">
    <location>
        <begin position="94"/>
        <end position="113"/>
    </location>
</feature>
<dbReference type="PANTHER" id="PTHR34109:SF1">
    <property type="entry name" value="VOC DOMAIN-CONTAINING PROTEIN"/>
    <property type="match status" value="1"/>
</dbReference>